<evidence type="ECO:0000313" key="3">
    <source>
        <dbReference type="Proteomes" id="UP000184609"/>
    </source>
</evidence>
<proteinExistence type="predicted"/>
<sequence length="156" mass="17309">MKKPSLLIICLTFLFACASNKSNVVSDSSEERSLGDTRQIPVAYLNANTFLLTEMSDDKTYGYKESNPINVGGVIENGARNQQRFLNALLGPHGEEVGYYRLGSCCSFKTPNGLMGDSGLLDLYRVYWGTKDTVNLYLNLYDEGDLKIPVGFKSKK</sequence>
<feature type="signal peptide" evidence="1">
    <location>
        <begin position="1"/>
        <end position="18"/>
    </location>
</feature>
<dbReference type="EMBL" id="FRXN01000002">
    <property type="protein sequence ID" value="SHO62198.1"/>
    <property type="molecule type" value="Genomic_DNA"/>
</dbReference>
<keyword evidence="3" id="KW-1185">Reference proteome</keyword>
<dbReference type="PROSITE" id="PS51257">
    <property type="entry name" value="PROKAR_LIPOPROTEIN"/>
    <property type="match status" value="1"/>
</dbReference>
<dbReference type="STRING" id="1073327.SAMN04488108_1970"/>
<evidence type="ECO:0008006" key="4">
    <source>
        <dbReference type="Google" id="ProtNLM"/>
    </source>
</evidence>
<feature type="chain" id="PRO_5013156148" description="2-dehydro-3-deoxyphosphooctonate aldolase" evidence="1">
    <location>
        <begin position="19"/>
        <end position="156"/>
    </location>
</feature>
<dbReference type="RefSeq" id="WP_073571592.1">
    <property type="nucleotide sequence ID" value="NZ_FRXN01000002.1"/>
</dbReference>
<evidence type="ECO:0000313" key="2">
    <source>
        <dbReference type="EMBL" id="SHO62198.1"/>
    </source>
</evidence>
<dbReference type="Proteomes" id="UP000184609">
    <property type="component" value="Unassembled WGS sequence"/>
</dbReference>
<keyword evidence="1" id="KW-0732">Signal</keyword>
<reference evidence="3" key="1">
    <citation type="submission" date="2016-12" db="EMBL/GenBank/DDBJ databases">
        <authorList>
            <person name="Varghese N."/>
            <person name="Submissions S."/>
        </authorList>
    </citation>
    <scope>NUCLEOTIDE SEQUENCE [LARGE SCALE GENOMIC DNA]</scope>
    <source>
        <strain evidence="3">DSM 25035</strain>
    </source>
</reference>
<organism evidence="2 3">
    <name type="scientific">Algoriphagus zhangzhouensis</name>
    <dbReference type="NCBI Taxonomy" id="1073327"/>
    <lineage>
        <taxon>Bacteria</taxon>
        <taxon>Pseudomonadati</taxon>
        <taxon>Bacteroidota</taxon>
        <taxon>Cytophagia</taxon>
        <taxon>Cytophagales</taxon>
        <taxon>Cyclobacteriaceae</taxon>
        <taxon>Algoriphagus</taxon>
    </lineage>
</organism>
<accession>A0A1M7ZBB3</accession>
<dbReference type="AlphaFoldDB" id="A0A1M7ZBB3"/>
<protein>
    <recommendedName>
        <fullName evidence="4">2-dehydro-3-deoxyphosphooctonate aldolase</fullName>
    </recommendedName>
</protein>
<name>A0A1M7ZBB3_9BACT</name>
<evidence type="ECO:0000256" key="1">
    <source>
        <dbReference type="SAM" id="SignalP"/>
    </source>
</evidence>
<gene>
    <name evidence="2" type="ORF">SAMN04488108_1970</name>
</gene>